<gene>
    <name evidence="2" type="ORF">X777_03877</name>
</gene>
<dbReference type="SUPFAM" id="SSF57756">
    <property type="entry name" value="Retrovirus zinc finger-like domains"/>
    <property type="match status" value="1"/>
</dbReference>
<feature type="compositionally biased region" description="Polar residues" evidence="1">
    <location>
        <begin position="100"/>
        <end position="110"/>
    </location>
</feature>
<dbReference type="InterPro" id="IPR036875">
    <property type="entry name" value="Znf_CCHC_sf"/>
</dbReference>
<protein>
    <recommendedName>
        <fullName evidence="4">CCHC-type domain-containing protein</fullName>
    </recommendedName>
</protein>
<dbReference type="AlphaFoldDB" id="A0A026WJ31"/>
<feature type="compositionally biased region" description="Low complexity" evidence="1">
    <location>
        <begin position="122"/>
        <end position="137"/>
    </location>
</feature>
<evidence type="ECO:0000313" key="2">
    <source>
        <dbReference type="EMBL" id="EZA56052.1"/>
    </source>
</evidence>
<organism evidence="2 3">
    <name type="scientific">Ooceraea biroi</name>
    <name type="common">Clonal raider ant</name>
    <name type="synonym">Cerapachys biroi</name>
    <dbReference type="NCBI Taxonomy" id="2015173"/>
    <lineage>
        <taxon>Eukaryota</taxon>
        <taxon>Metazoa</taxon>
        <taxon>Ecdysozoa</taxon>
        <taxon>Arthropoda</taxon>
        <taxon>Hexapoda</taxon>
        <taxon>Insecta</taxon>
        <taxon>Pterygota</taxon>
        <taxon>Neoptera</taxon>
        <taxon>Endopterygota</taxon>
        <taxon>Hymenoptera</taxon>
        <taxon>Apocrita</taxon>
        <taxon>Aculeata</taxon>
        <taxon>Formicoidea</taxon>
        <taxon>Formicidae</taxon>
        <taxon>Dorylinae</taxon>
        <taxon>Ooceraea</taxon>
    </lineage>
</organism>
<feature type="compositionally biased region" description="Basic residues" evidence="1">
    <location>
        <begin position="138"/>
        <end position="151"/>
    </location>
</feature>
<name>A0A026WJ31_OOCBI</name>
<dbReference type="Proteomes" id="UP000053097">
    <property type="component" value="Unassembled WGS sequence"/>
</dbReference>
<feature type="region of interest" description="Disordered" evidence="1">
    <location>
        <begin position="100"/>
        <end position="151"/>
    </location>
</feature>
<accession>A0A026WJ31</accession>
<reference evidence="2 3" key="1">
    <citation type="journal article" date="2014" name="Curr. Biol.">
        <title>The genome of the clonal raider ant Cerapachys biroi.</title>
        <authorList>
            <person name="Oxley P.R."/>
            <person name="Ji L."/>
            <person name="Fetter-Pruneda I."/>
            <person name="McKenzie S.K."/>
            <person name="Li C."/>
            <person name="Hu H."/>
            <person name="Zhang G."/>
            <person name="Kronauer D.J."/>
        </authorList>
    </citation>
    <scope>NUCLEOTIDE SEQUENCE [LARGE SCALE GENOMIC DNA]</scope>
</reference>
<dbReference type="GO" id="GO:0008270">
    <property type="term" value="F:zinc ion binding"/>
    <property type="evidence" value="ECO:0007669"/>
    <property type="project" value="InterPro"/>
</dbReference>
<sequence>MISPSQEIVLVRAIRNKLKGNAHRSILGQVFEEVESRAIDMERELKTINAIRQVVLGERASDNKRSSAPLRRVNAESISCQYCHKNGHTADRCRLIANRQNQSNYNNTQVPLLPPPPRENHSNNLSTNSNNFNNNRSKTCRYFKKPRTSTR</sequence>
<proteinExistence type="predicted"/>
<keyword evidence="3" id="KW-1185">Reference proteome</keyword>
<evidence type="ECO:0000313" key="3">
    <source>
        <dbReference type="Proteomes" id="UP000053097"/>
    </source>
</evidence>
<evidence type="ECO:0008006" key="4">
    <source>
        <dbReference type="Google" id="ProtNLM"/>
    </source>
</evidence>
<dbReference type="EMBL" id="KK107178">
    <property type="protein sequence ID" value="EZA56052.1"/>
    <property type="molecule type" value="Genomic_DNA"/>
</dbReference>
<dbReference type="GO" id="GO:0003676">
    <property type="term" value="F:nucleic acid binding"/>
    <property type="evidence" value="ECO:0007669"/>
    <property type="project" value="InterPro"/>
</dbReference>
<evidence type="ECO:0000256" key="1">
    <source>
        <dbReference type="SAM" id="MobiDB-lite"/>
    </source>
</evidence>